<keyword evidence="2" id="KW-1185">Reference proteome</keyword>
<accession>A0AAD4HIC0</accession>
<sequence>MRVIEKARSLLISAIPPVLFMCHTDQIKLDTFSVERKGSFIRNLHSNRVDDYPEGSVVICECPGNYMQARDSLVHLGLWIQQMSQGGFIRSVAYLAATCADSGSAQFSTPDPPSYLELMHMSHLHGRRSGEEGHAFERFWTISALSQDTNYASSSTHQSIHSHTILNLPQNPKNSIMGSALDKAAPEF</sequence>
<gene>
    <name evidence="1" type="ORF">F5891DRAFT_513508</name>
</gene>
<proteinExistence type="predicted"/>
<evidence type="ECO:0000313" key="2">
    <source>
        <dbReference type="Proteomes" id="UP001195769"/>
    </source>
</evidence>
<dbReference type="Proteomes" id="UP001195769">
    <property type="component" value="Unassembled WGS sequence"/>
</dbReference>
<reference evidence="1" key="1">
    <citation type="journal article" date="2020" name="New Phytol.">
        <title>Comparative genomics reveals dynamic genome evolution in host specialist ectomycorrhizal fungi.</title>
        <authorList>
            <person name="Lofgren L.A."/>
            <person name="Nguyen N.H."/>
            <person name="Vilgalys R."/>
            <person name="Ruytinx J."/>
            <person name="Liao H.L."/>
            <person name="Branco S."/>
            <person name="Kuo A."/>
            <person name="LaButti K."/>
            <person name="Lipzen A."/>
            <person name="Andreopoulos W."/>
            <person name="Pangilinan J."/>
            <person name="Riley R."/>
            <person name="Hundley H."/>
            <person name="Na H."/>
            <person name="Barry K."/>
            <person name="Grigoriev I.V."/>
            <person name="Stajich J.E."/>
            <person name="Kennedy P.G."/>
        </authorList>
    </citation>
    <scope>NUCLEOTIDE SEQUENCE</scope>
    <source>
        <strain evidence="1">FC203</strain>
    </source>
</reference>
<dbReference type="GeneID" id="64666393"/>
<protein>
    <submittedName>
        <fullName evidence="1">Uncharacterized protein</fullName>
    </submittedName>
</protein>
<evidence type="ECO:0000313" key="1">
    <source>
        <dbReference type="EMBL" id="KAG1897658.1"/>
    </source>
</evidence>
<dbReference type="AlphaFoldDB" id="A0AAD4HIC0"/>
<dbReference type="RefSeq" id="XP_041223234.1">
    <property type="nucleotide sequence ID" value="XM_041372095.1"/>
</dbReference>
<comment type="caution">
    <text evidence="1">The sequence shown here is derived from an EMBL/GenBank/DDBJ whole genome shotgun (WGS) entry which is preliminary data.</text>
</comment>
<organism evidence="1 2">
    <name type="scientific">Suillus fuscotomentosus</name>
    <dbReference type="NCBI Taxonomy" id="1912939"/>
    <lineage>
        <taxon>Eukaryota</taxon>
        <taxon>Fungi</taxon>
        <taxon>Dikarya</taxon>
        <taxon>Basidiomycota</taxon>
        <taxon>Agaricomycotina</taxon>
        <taxon>Agaricomycetes</taxon>
        <taxon>Agaricomycetidae</taxon>
        <taxon>Boletales</taxon>
        <taxon>Suillineae</taxon>
        <taxon>Suillaceae</taxon>
        <taxon>Suillus</taxon>
    </lineage>
</organism>
<name>A0AAD4HIC0_9AGAM</name>
<dbReference type="EMBL" id="JABBWK010000044">
    <property type="protein sequence ID" value="KAG1897658.1"/>
    <property type="molecule type" value="Genomic_DNA"/>
</dbReference>